<evidence type="ECO:0000313" key="7">
    <source>
        <dbReference type="Proteomes" id="UP000298663"/>
    </source>
</evidence>
<dbReference type="InterPro" id="IPR055473">
    <property type="entry name" value="DUF7045"/>
</dbReference>
<dbReference type="InterPro" id="IPR055471">
    <property type="entry name" value="DUF7043"/>
</dbReference>
<dbReference type="Pfam" id="PF23069">
    <property type="entry name" value="DUF7042"/>
    <property type="match status" value="1"/>
</dbReference>
<protein>
    <recommendedName>
        <fullName evidence="8">Ig-like domain-containing protein</fullName>
    </recommendedName>
</protein>
<reference evidence="6 7" key="2">
    <citation type="journal article" date="2019" name="G3 (Bethesda)">
        <title>Hybrid Assembly of the Genome of the Entomopathogenic Nematode Steinernema carpocapsae Identifies the X-Chromosome.</title>
        <authorList>
            <person name="Serra L."/>
            <person name="Macchietto M."/>
            <person name="Macias-Munoz A."/>
            <person name="McGill C.J."/>
            <person name="Rodriguez I.M."/>
            <person name="Rodriguez B."/>
            <person name="Murad R."/>
            <person name="Mortazavi A."/>
        </authorList>
    </citation>
    <scope>NUCLEOTIDE SEQUENCE [LARGE SCALE GENOMIC DNA]</scope>
    <source>
        <strain evidence="6 7">ALL</strain>
    </source>
</reference>
<evidence type="ECO:0000256" key="1">
    <source>
        <dbReference type="SAM" id="SignalP"/>
    </source>
</evidence>
<keyword evidence="1" id="KW-0732">Signal</keyword>
<dbReference type="AlphaFoldDB" id="A0A4U5MHG9"/>
<organism evidence="6 7">
    <name type="scientific">Steinernema carpocapsae</name>
    <name type="common">Entomopathogenic nematode</name>
    <dbReference type="NCBI Taxonomy" id="34508"/>
    <lineage>
        <taxon>Eukaryota</taxon>
        <taxon>Metazoa</taxon>
        <taxon>Ecdysozoa</taxon>
        <taxon>Nematoda</taxon>
        <taxon>Chromadorea</taxon>
        <taxon>Rhabditida</taxon>
        <taxon>Tylenchina</taxon>
        <taxon>Panagrolaimomorpha</taxon>
        <taxon>Strongyloidoidea</taxon>
        <taxon>Steinernematidae</taxon>
        <taxon>Steinernema</taxon>
    </lineage>
</organism>
<dbReference type="InterPro" id="IPR055472">
    <property type="entry name" value="DUF7044"/>
</dbReference>
<dbReference type="OrthoDB" id="6380161at2759"/>
<reference evidence="6 7" key="1">
    <citation type="journal article" date="2015" name="Genome Biol.">
        <title>Comparative genomics of Steinernema reveals deeply conserved gene regulatory networks.</title>
        <authorList>
            <person name="Dillman A.R."/>
            <person name="Macchietto M."/>
            <person name="Porter C.F."/>
            <person name="Rogers A."/>
            <person name="Williams B."/>
            <person name="Antoshechkin I."/>
            <person name="Lee M.M."/>
            <person name="Goodwin Z."/>
            <person name="Lu X."/>
            <person name="Lewis E.E."/>
            <person name="Goodrich-Blair H."/>
            <person name="Stock S.P."/>
            <person name="Adams B.J."/>
            <person name="Sternberg P.W."/>
            <person name="Mortazavi A."/>
        </authorList>
    </citation>
    <scope>NUCLEOTIDE SEQUENCE [LARGE SCALE GENOMIC DNA]</scope>
    <source>
        <strain evidence="6 7">ALL</strain>
    </source>
</reference>
<dbReference type="Pfam" id="PF23071">
    <property type="entry name" value="DUF7044"/>
    <property type="match status" value="1"/>
</dbReference>
<evidence type="ECO:0008006" key="8">
    <source>
        <dbReference type="Google" id="ProtNLM"/>
    </source>
</evidence>
<dbReference type="PANTHER" id="PTHR22255">
    <property type="entry name" value="LP06548P"/>
    <property type="match status" value="1"/>
</dbReference>
<dbReference type="Pfam" id="PF23073">
    <property type="entry name" value="DUF7045"/>
    <property type="match status" value="1"/>
</dbReference>
<dbReference type="STRING" id="34508.A0A4U5MHG9"/>
<feature type="domain" description="DUF7045" evidence="5">
    <location>
        <begin position="387"/>
        <end position="486"/>
    </location>
</feature>
<keyword evidence="7" id="KW-1185">Reference proteome</keyword>
<evidence type="ECO:0000259" key="4">
    <source>
        <dbReference type="Pfam" id="PF23071"/>
    </source>
</evidence>
<dbReference type="Proteomes" id="UP000298663">
    <property type="component" value="Unassembled WGS sequence"/>
</dbReference>
<feature type="domain" description="DUF7043" evidence="3">
    <location>
        <begin position="271"/>
        <end position="374"/>
    </location>
</feature>
<dbReference type="InterPro" id="IPR055470">
    <property type="entry name" value="DUF7042"/>
</dbReference>
<evidence type="ECO:0000313" key="6">
    <source>
        <dbReference type="EMBL" id="TKR68443.1"/>
    </source>
</evidence>
<proteinExistence type="predicted"/>
<evidence type="ECO:0000259" key="3">
    <source>
        <dbReference type="Pfam" id="PF23070"/>
    </source>
</evidence>
<feature type="domain" description="DUF7044" evidence="4">
    <location>
        <begin position="22"/>
        <end position="122"/>
    </location>
</feature>
<feature type="chain" id="PRO_5021011570" description="Ig-like domain-containing protein" evidence="1">
    <location>
        <begin position="23"/>
        <end position="548"/>
    </location>
</feature>
<dbReference type="EMBL" id="AZBU02000008">
    <property type="protein sequence ID" value="TKR68443.1"/>
    <property type="molecule type" value="Genomic_DNA"/>
</dbReference>
<sequence>MPPSVFISLFLIFSFFSSDSLACRLDDRITGTFKRLSDSPSSRFLYENVTIGSISTSRWGDCVEILDQNSVIFSARRMGNSVCYRCVTFIFLSQNVLQVAHQNESVCHENAQQAKKSCFDSNLVSTAEGTFLMRTESLREESCGLDGQFEVSFKSKSSKAQCDISSGSSMTNCENVNQWRIFYQNCSFPSFDEELRCLGSWTDKLASRRYVMLYNSETEDYKCGIFSTNQNPGEIEIFFGSETRDCTRIDPSGFNAQEIYRFRTKSDSRSFSPCRFPEWIQGEYDSLKVSNDQLEYIQLAADSVPVSTYCVAVENQRVLVYSETKCGEPLGFHCLWFRPRSQSVLEYKTTSFDPMIPLCARDFRDDKQFEANVWSAVLTKESEPVPCGFEGSFVTPKDLQQSDCYRVTYDCKAKESMKITSSYCDSGTVFDSVGYTCLATWREDDFTFIYAKKSNSNSQKCFVTRTFNGRFFLAAAGSSCPRNFNFTANADTTLVLEPENKCISEANLATKIVPVANETFFDDKSRSSARRFPVFLVISLAVLPLVLQ</sequence>
<dbReference type="PANTHER" id="PTHR22255:SF4">
    <property type="entry name" value="CATION-INDEPENDENT MANNOSE-6-PHOSPHATE RECEPTOR"/>
    <property type="match status" value="1"/>
</dbReference>
<feature type="domain" description="DUF7042" evidence="2">
    <location>
        <begin position="140"/>
        <end position="249"/>
    </location>
</feature>
<comment type="caution">
    <text evidence="6">The sequence shown here is derived from an EMBL/GenBank/DDBJ whole genome shotgun (WGS) entry which is preliminary data.</text>
</comment>
<feature type="signal peptide" evidence="1">
    <location>
        <begin position="1"/>
        <end position="22"/>
    </location>
</feature>
<evidence type="ECO:0000259" key="2">
    <source>
        <dbReference type="Pfam" id="PF23069"/>
    </source>
</evidence>
<name>A0A4U5MHG9_STECR</name>
<gene>
    <name evidence="6" type="ORF">L596_024429</name>
</gene>
<dbReference type="Pfam" id="PF23070">
    <property type="entry name" value="DUF7043"/>
    <property type="match status" value="1"/>
</dbReference>
<accession>A0A4U5MHG9</accession>
<evidence type="ECO:0000259" key="5">
    <source>
        <dbReference type="Pfam" id="PF23073"/>
    </source>
</evidence>